<evidence type="ECO:0000313" key="2">
    <source>
        <dbReference type="EMBL" id="MBR9973617.1"/>
    </source>
</evidence>
<feature type="chain" id="PRO_5045128880" evidence="1">
    <location>
        <begin position="29"/>
        <end position="575"/>
    </location>
</feature>
<comment type="caution">
    <text evidence="2">The sequence shown here is derived from an EMBL/GenBank/DDBJ whole genome shotgun (WGS) entry which is preliminary data.</text>
</comment>
<protein>
    <submittedName>
        <fullName evidence="2">Antifreeze protein</fullName>
    </submittedName>
</protein>
<proteinExistence type="predicted"/>
<keyword evidence="1" id="KW-0732">Signal</keyword>
<dbReference type="EMBL" id="JAGTUF010000027">
    <property type="protein sequence ID" value="MBR9973617.1"/>
    <property type="molecule type" value="Genomic_DNA"/>
</dbReference>
<gene>
    <name evidence="2" type="ORF">KEC16_17960</name>
</gene>
<feature type="signal peptide" evidence="1">
    <location>
        <begin position="1"/>
        <end position="28"/>
    </location>
</feature>
<accession>A0ABS5IHE5</accession>
<keyword evidence="3" id="KW-1185">Reference proteome</keyword>
<evidence type="ECO:0000313" key="3">
    <source>
        <dbReference type="Proteomes" id="UP000680714"/>
    </source>
</evidence>
<dbReference type="RefSeq" id="WP_211551523.1">
    <property type="nucleotide sequence ID" value="NZ_JAGTUF010000027.1"/>
</dbReference>
<name>A0ABS5IHE5_9PROT</name>
<dbReference type="Proteomes" id="UP000680714">
    <property type="component" value="Unassembled WGS sequence"/>
</dbReference>
<reference evidence="2 3" key="1">
    <citation type="submission" date="2021-04" db="EMBL/GenBank/DDBJ databases">
        <title>Magnetospirillum sulfuroxidans sp. nov., a facultative chemolithoautotrophic sulfur-oxidizing alphaproteobacterium isolated from freshwater sediment and proposals for Paramagetospirillum gen. nov., and Magnetospirillaceae fam. nov.</title>
        <authorList>
            <person name="Koziaeva V."/>
            <person name="Geelhoed J.S."/>
            <person name="Sorokin D.Y."/>
            <person name="Grouzdev D.S."/>
        </authorList>
    </citation>
    <scope>NUCLEOTIDE SEQUENCE [LARGE SCALE GENOMIC DNA]</scope>
    <source>
        <strain evidence="2 3">J10</strain>
    </source>
</reference>
<sequence>MTTCRNNAMGLRIVSLAALLMAAPAAWAQQPLPLTQPFDPETMEQADPPAYENVGRIGVDALKAPNPEAAGTMDVNQGGFSAALWNGTSAEVARALIPRLPGASASLSMRSLERRLLLTAAPPPEGTKPETRPSMVELRAERLLALGDLDGVIGLTNAAPASVEGTIAAKVQRDANLLAGRTQEACAHIQPGADPEIARLTTFCHLISGRRLEGNLALDLLRERKAADNGFIAAAEVLAGLPPLPNAKIEITELTPLHVALFAAAKMALPEEAVANAPAVVARAIATNDAIPMDQRVAAAERAEAVGLMSADDLRKLYLALTFAPDEMSSPMDRAASAGNHGRALLYRAAFDQPDELLKARFAARAIELAVSRNRVAGTARVFEALIAAIRPDAVLSREAAFFARAFYALGRPEAAAKWLDIAKADPQALRETQKVWPLTAIGEFGPGQTVSLAGLAGWRASLQGLPADLAARRNGIVLGVLAGLGAKVPDSAWLEALSLPNSGPNPALFALMQGAALDARLGGTIISALASMGEVPLDRIDPMTLSEVLSAFAVVGLAEDGRALAVEALLANGI</sequence>
<organism evidence="2 3">
    <name type="scientific">Magnetospirillum sulfuroxidans</name>
    <dbReference type="NCBI Taxonomy" id="611300"/>
    <lineage>
        <taxon>Bacteria</taxon>
        <taxon>Pseudomonadati</taxon>
        <taxon>Pseudomonadota</taxon>
        <taxon>Alphaproteobacteria</taxon>
        <taxon>Rhodospirillales</taxon>
        <taxon>Rhodospirillaceae</taxon>
        <taxon>Magnetospirillum</taxon>
    </lineage>
</organism>
<evidence type="ECO:0000256" key="1">
    <source>
        <dbReference type="SAM" id="SignalP"/>
    </source>
</evidence>